<evidence type="ECO:0000313" key="2">
    <source>
        <dbReference type="Proteomes" id="UP001321542"/>
    </source>
</evidence>
<sequence length="81" mass="8770">MPIADASRLPPHPKARMEYGTWSSGRRVFLIPVPGRGTAPRFPARYAARLGGVSVASDMAGFQTGYTEKGLLDLLNLKRVA</sequence>
<evidence type="ECO:0000313" key="1">
    <source>
        <dbReference type="EMBL" id="BBC35118.1"/>
    </source>
</evidence>
<dbReference type="Proteomes" id="UP001321542">
    <property type="component" value="Chromosome"/>
</dbReference>
<dbReference type="EMBL" id="AP018448">
    <property type="protein sequence ID" value="BBC35118.1"/>
    <property type="molecule type" value="Genomic_DNA"/>
</dbReference>
<protein>
    <submittedName>
        <fullName evidence="1">Uncharacterized protein</fullName>
    </submittedName>
</protein>
<reference evidence="1 2" key="1">
    <citation type="journal article" date="2010" name="ChemBioChem">
        <title>Cloning and characterization of the biosynthetic gene cluster of 16-membered macrolide antibiotic FD-891: involvement of a dual functional cytochrome P450 monooxygenase catalyzing epoxidation and hydroxylation.</title>
        <authorList>
            <person name="Kudo F."/>
            <person name="Motegi A."/>
            <person name="Mizoue K."/>
            <person name="Eguchi T."/>
        </authorList>
    </citation>
    <scope>NUCLEOTIDE SEQUENCE [LARGE SCALE GENOMIC DNA]</scope>
    <source>
        <strain evidence="1 2">A-8890</strain>
    </source>
</reference>
<keyword evidence="2" id="KW-1185">Reference proteome</keyword>
<gene>
    <name evidence="1" type="ORF">SGFS_064120</name>
</gene>
<proteinExistence type="predicted"/>
<organism evidence="1 2">
    <name type="scientific">Streptomyces graminofaciens</name>
    <dbReference type="NCBI Taxonomy" id="68212"/>
    <lineage>
        <taxon>Bacteria</taxon>
        <taxon>Bacillati</taxon>
        <taxon>Actinomycetota</taxon>
        <taxon>Actinomycetes</taxon>
        <taxon>Kitasatosporales</taxon>
        <taxon>Streptomycetaceae</taxon>
        <taxon>Streptomyces</taxon>
    </lineage>
</organism>
<name>A0ABM9SCA7_9ACTN</name>
<accession>A0ABM9SCA7</accession>
<reference evidence="1 2" key="2">
    <citation type="journal article" date="2023" name="ChemBioChem">
        <title>Acyltransferase Domain Exchange between Two Independent Type I Polyketide Synthases in the Same Producer Strain of Macrolide Antibiotics.</title>
        <authorList>
            <person name="Kudo F."/>
            <person name="Kishikawa K."/>
            <person name="Tsuboi K."/>
            <person name="Kido T."/>
            <person name="Usui T."/>
            <person name="Hashimoto J."/>
            <person name="Shin-Ya K."/>
            <person name="Miyanaga A."/>
            <person name="Eguchi T."/>
        </authorList>
    </citation>
    <scope>NUCLEOTIDE SEQUENCE [LARGE SCALE GENOMIC DNA]</scope>
    <source>
        <strain evidence="1 2">A-8890</strain>
    </source>
</reference>